<protein>
    <submittedName>
        <fullName evidence="2">SdpI/YhfL protein family protein</fullName>
    </submittedName>
</protein>
<feature type="transmembrane region" description="Helical" evidence="1">
    <location>
        <begin position="55"/>
        <end position="76"/>
    </location>
</feature>
<keyword evidence="1" id="KW-1133">Transmembrane helix</keyword>
<keyword evidence="3" id="KW-1185">Reference proteome</keyword>
<proteinExistence type="predicted"/>
<dbReference type="AlphaFoldDB" id="A0A1G8UWA6"/>
<organism evidence="2 3">
    <name type="scientific">Billgrantia gudaonensis</name>
    <dbReference type="NCBI Taxonomy" id="376427"/>
    <lineage>
        <taxon>Bacteria</taxon>
        <taxon>Pseudomonadati</taxon>
        <taxon>Pseudomonadota</taxon>
        <taxon>Gammaproteobacteria</taxon>
        <taxon>Oceanospirillales</taxon>
        <taxon>Halomonadaceae</taxon>
        <taxon>Billgrantia</taxon>
    </lineage>
</organism>
<keyword evidence="1" id="KW-0812">Transmembrane</keyword>
<sequence>MNGIYGVRTKYSYHSDEAWYEINAYGGKQFILWSMILALVGLVAFFVEFEGHPALTMLFAFAPLLLIVPAVMSWHYGKKLNVVEKR</sequence>
<gene>
    <name evidence="2" type="ORF">SAMN04487954_1066</name>
</gene>
<dbReference type="Pfam" id="PF13630">
    <property type="entry name" value="SdpI"/>
    <property type="match status" value="1"/>
</dbReference>
<name>A0A1G8UWA6_9GAMM</name>
<dbReference type="InterPro" id="IPR025962">
    <property type="entry name" value="SdpI/YhfL"/>
</dbReference>
<keyword evidence="1" id="KW-0472">Membrane</keyword>
<feature type="transmembrane region" description="Helical" evidence="1">
    <location>
        <begin position="30"/>
        <end position="49"/>
    </location>
</feature>
<reference evidence="2 3" key="1">
    <citation type="submission" date="2016-10" db="EMBL/GenBank/DDBJ databases">
        <authorList>
            <person name="de Groot N.N."/>
        </authorList>
    </citation>
    <scope>NUCLEOTIDE SEQUENCE [LARGE SCALE GENOMIC DNA]</scope>
    <source>
        <strain evidence="2 3">CGMCC 1.6133</strain>
    </source>
</reference>
<dbReference type="EMBL" id="FNES01000006">
    <property type="protein sequence ID" value="SDJ58083.1"/>
    <property type="molecule type" value="Genomic_DNA"/>
</dbReference>
<evidence type="ECO:0000256" key="1">
    <source>
        <dbReference type="SAM" id="Phobius"/>
    </source>
</evidence>
<evidence type="ECO:0000313" key="3">
    <source>
        <dbReference type="Proteomes" id="UP000198525"/>
    </source>
</evidence>
<evidence type="ECO:0000313" key="2">
    <source>
        <dbReference type="EMBL" id="SDJ58083.1"/>
    </source>
</evidence>
<dbReference type="RefSeq" id="WP_176761495.1">
    <property type="nucleotide sequence ID" value="NZ_FNES01000006.1"/>
</dbReference>
<dbReference type="Proteomes" id="UP000198525">
    <property type="component" value="Unassembled WGS sequence"/>
</dbReference>
<accession>A0A1G8UWA6</accession>